<dbReference type="CDD" id="cd02120">
    <property type="entry name" value="PA_subtilisin_like"/>
    <property type="match status" value="1"/>
</dbReference>
<dbReference type="InterPro" id="IPR000209">
    <property type="entry name" value="Peptidase_S8/S53_dom"/>
</dbReference>
<feature type="domain" description="Peptidase S8/S53" evidence="8">
    <location>
        <begin position="66"/>
        <end position="426"/>
    </location>
</feature>
<keyword evidence="5" id="KW-0720">Serine protease</keyword>
<evidence type="ECO:0000256" key="6">
    <source>
        <dbReference type="ARBA" id="ARBA00023180"/>
    </source>
</evidence>
<sequence>MFSVAFEVNSRYSAESTSLNPYVCGVWPESKSFNDDGLGPVAKKVKGACVPGDNFTLSNCNSISFRSARDSDGHGTHTASTIAGAVVENFSLFGMARGTARGGAPSARLAIYKACWFNLCYDADILSALDDAINDVVDILSLSFGPSPPQPIYFEDSTSIGTFHAFQKGILVSASAGNSIFPGTATNVAPGILTVAASSVDWKSYSNIYLGNSKILKGSSLNPLETKTFYGLKAGGTAAASGVTATNASFCKNNTLDHHTLIKGKIVVCTIEASTDNRREKCIFVRESGGVGMILIDPNAKDIGFQFVIPATLIGQEEAQELQAYMTAGKNPIARIYPTQTILKTKPAPEMAAFSSTGPNSITADIIRPDITAPGVNILAEWSPVAIEATAERSVDYNIISGTSMSCPHVSAVAAIIKSHHPSWTTVLNNNQQQIRRDPNGSQTTPFDNGSGHINQVAAMNPGLIYDFDSHDIINFLCSTGATPGQLENLTGEIIHCQKAWSEMLAGYAQIGDTEGAVKNIHDS</sequence>
<evidence type="ECO:0000256" key="7">
    <source>
        <dbReference type="PROSITE-ProRule" id="PRU01240"/>
    </source>
</evidence>
<dbReference type="GO" id="GO:0004252">
    <property type="term" value="F:serine-type endopeptidase activity"/>
    <property type="evidence" value="ECO:0007669"/>
    <property type="project" value="InterPro"/>
</dbReference>
<organism evidence="10 11">
    <name type="scientific">Citrus unshiu</name>
    <name type="common">Satsuma mandarin</name>
    <name type="synonym">Citrus nobilis var. unshiu</name>
    <dbReference type="NCBI Taxonomy" id="55188"/>
    <lineage>
        <taxon>Eukaryota</taxon>
        <taxon>Viridiplantae</taxon>
        <taxon>Streptophyta</taxon>
        <taxon>Embryophyta</taxon>
        <taxon>Tracheophyta</taxon>
        <taxon>Spermatophyta</taxon>
        <taxon>Magnoliopsida</taxon>
        <taxon>eudicotyledons</taxon>
        <taxon>Gunneridae</taxon>
        <taxon>Pentapetalae</taxon>
        <taxon>rosids</taxon>
        <taxon>malvids</taxon>
        <taxon>Sapindales</taxon>
        <taxon>Rutaceae</taxon>
        <taxon>Aurantioideae</taxon>
        <taxon>Citrus</taxon>
    </lineage>
</organism>
<evidence type="ECO:0008006" key="12">
    <source>
        <dbReference type="Google" id="ProtNLM"/>
    </source>
</evidence>
<reference evidence="10 11" key="1">
    <citation type="journal article" date="2017" name="Front. Genet.">
        <title>Draft sequencing of the heterozygous diploid genome of Satsuma (Citrus unshiu Marc.) using a hybrid assembly approach.</title>
        <authorList>
            <person name="Shimizu T."/>
            <person name="Tanizawa Y."/>
            <person name="Mochizuki T."/>
            <person name="Nagasaki H."/>
            <person name="Yoshioka T."/>
            <person name="Toyoda A."/>
            <person name="Fujiyama A."/>
            <person name="Kaminuma E."/>
            <person name="Nakamura Y."/>
        </authorList>
    </citation>
    <scope>NUCLEOTIDE SEQUENCE [LARGE SCALE GENOMIC DNA]</scope>
    <source>
        <strain evidence="11">cv. Miyagawa wase</strain>
    </source>
</reference>
<dbReference type="GO" id="GO:0006508">
    <property type="term" value="P:proteolysis"/>
    <property type="evidence" value="ECO:0007669"/>
    <property type="project" value="UniProtKB-KW"/>
</dbReference>
<proteinExistence type="inferred from homology"/>
<dbReference type="InterPro" id="IPR036852">
    <property type="entry name" value="Peptidase_S8/S53_dom_sf"/>
</dbReference>
<dbReference type="EMBL" id="BDQV01001850">
    <property type="protein sequence ID" value="GAY34978.1"/>
    <property type="molecule type" value="Genomic_DNA"/>
</dbReference>
<dbReference type="InterPro" id="IPR015500">
    <property type="entry name" value="Peptidase_S8_subtilisin-rel"/>
</dbReference>
<evidence type="ECO:0000256" key="3">
    <source>
        <dbReference type="ARBA" id="ARBA00022729"/>
    </source>
</evidence>
<evidence type="ECO:0000313" key="10">
    <source>
        <dbReference type="EMBL" id="GAY34978.1"/>
    </source>
</evidence>
<evidence type="ECO:0000313" key="11">
    <source>
        <dbReference type="Proteomes" id="UP000236630"/>
    </source>
</evidence>
<protein>
    <recommendedName>
        <fullName evidence="12">Peptidase S8/S53 domain-containing protein</fullName>
    </recommendedName>
</protein>
<keyword evidence="11" id="KW-1185">Reference proteome</keyword>
<dbReference type="InterPro" id="IPR023828">
    <property type="entry name" value="Peptidase_S8_Ser-AS"/>
</dbReference>
<dbReference type="InterPro" id="IPR045051">
    <property type="entry name" value="SBT"/>
</dbReference>
<dbReference type="InterPro" id="IPR003137">
    <property type="entry name" value="PA_domain"/>
</dbReference>
<comment type="caution">
    <text evidence="7">Lacks conserved residue(s) required for the propagation of feature annotation.</text>
</comment>
<dbReference type="Gene3D" id="3.50.30.30">
    <property type="match status" value="1"/>
</dbReference>
<dbReference type="PROSITE" id="PS51892">
    <property type="entry name" value="SUBTILASE"/>
    <property type="match status" value="1"/>
</dbReference>
<evidence type="ECO:0000259" key="8">
    <source>
        <dbReference type="Pfam" id="PF00082"/>
    </source>
</evidence>
<evidence type="ECO:0000256" key="5">
    <source>
        <dbReference type="ARBA" id="ARBA00022825"/>
    </source>
</evidence>
<accession>A0A2H5N432</accession>
<keyword evidence="4" id="KW-0378">Hydrolase</keyword>
<dbReference type="PANTHER" id="PTHR10795">
    <property type="entry name" value="PROPROTEIN CONVERTASE SUBTILISIN/KEXIN"/>
    <property type="match status" value="1"/>
</dbReference>
<keyword evidence="3" id="KW-0732">Signal</keyword>
<dbReference type="PROSITE" id="PS00138">
    <property type="entry name" value="SUBTILASE_SER"/>
    <property type="match status" value="1"/>
</dbReference>
<keyword evidence="2" id="KW-0645">Protease</keyword>
<feature type="domain" description="PA" evidence="9">
    <location>
        <begin position="247"/>
        <end position="322"/>
    </location>
</feature>
<name>A0A2H5N432_CITUN</name>
<gene>
    <name evidence="10" type="ORF">CUMW_277800</name>
</gene>
<evidence type="ECO:0000256" key="4">
    <source>
        <dbReference type="ARBA" id="ARBA00022801"/>
    </source>
</evidence>
<dbReference type="Pfam" id="PF00082">
    <property type="entry name" value="Peptidase_S8"/>
    <property type="match status" value="1"/>
</dbReference>
<dbReference type="STRING" id="55188.A0A2H5N432"/>
<dbReference type="SUPFAM" id="SSF52743">
    <property type="entry name" value="Subtilisin-like"/>
    <property type="match status" value="1"/>
</dbReference>
<evidence type="ECO:0000256" key="1">
    <source>
        <dbReference type="ARBA" id="ARBA00011073"/>
    </source>
</evidence>
<dbReference type="Proteomes" id="UP000236630">
    <property type="component" value="Unassembled WGS sequence"/>
</dbReference>
<dbReference type="AlphaFoldDB" id="A0A2H5N432"/>
<dbReference type="Pfam" id="PF02225">
    <property type="entry name" value="PA"/>
    <property type="match status" value="1"/>
</dbReference>
<keyword evidence="6" id="KW-0325">Glycoprotein</keyword>
<comment type="similarity">
    <text evidence="1 7">Belongs to the peptidase S8 family.</text>
</comment>
<evidence type="ECO:0000256" key="2">
    <source>
        <dbReference type="ARBA" id="ARBA00022670"/>
    </source>
</evidence>
<dbReference type="Gene3D" id="3.40.50.200">
    <property type="entry name" value="Peptidase S8/S53 domain"/>
    <property type="match status" value="1"/>
</dbReference>
<evidence type="ECO:0000259" key="9">
    <source>
        <dbReference type="Pfam" id="PF02225"/>
    </source>
</evidence>
<comment type="caution">
    <text evidence="10">The sequence shown here is derived from an EMBL/GenBank/DDBJ whole genome shotgun (WGS) entry which is preliminary data.</text>
</comment>
<dbReference type="PRINTS" id="PR00723">
    <property type="entry name" value="SUBTILISIN"/>
</dbReference>